<keyword evidence="2" id="KW-0732">Signal</keyword>
<feature type="region of interest" description="Disordered" evidence="1">
    <location>
        <begin position="46"/>
        <end position="79"/>
    </location>
</feature>
<evidence type="ECO:0000256" key="1">
    <source>
        <dbReference type="SAM" id="MobiDB-lite"/>
    </source>
</evidence>
<evidence type="ECO:0000256" key="2">
    <source>
        <dbReference type="SAM" id="SignalP"/>
    </source>
</evidence>
<dbReference type="Proteomes" id="UP001600888">
    <property type="component" value="Unassembled WGS sequence"/>
</dbReference>
<keyword evidence="4" id="KW-1185">Reference proteome</keyword>
<feature type="signal peptide" evidence="2">
    <location>
        <begin position="1"/>
        <end position="24"/>
    </location>
</feature>
<dbReference type="EMBL" id="JBAWTH010000036">
    <property type="protein sequence ID" value="KAL2284434.1"/>
    <property type="molecule type" value="Genomic_DNA"/>
</dbReference>
<reference evidence="3 4" key="1">
    <citation type="submission" date="2024-03" db="EMBL/GenBank/DDBJ databases">
        <title>A high-quality draft genome sequence of Diaporthe vaccinii, a causative agent of upright dieback and viscid rot disease in cranberry plants.</title>
        <authorList>
            <person name="Sarrasin M."/>
            <person name="Lang B.F."/>
            <person name="Burger G."/>
        </authorList>
    </citation>
    <scope>NUCLEOTIDE SEQUENCE [LARGE SCALE GENOMIC DNA]</scope>
    <source>
        <strain evidence="3 4">IS7</strain>
    </source>
</reference>
<name>A0ABR4EPQ1_9PEZI</name>
<accession>A0ABR4EPQ1</accession>
<evidence type="ECO:0000313" key="4">
    <source>
        <dbReference type="Proteomes" id="UP001600888"/>
    </source>
</evidence>
<feature type="chain" id="PRO_5046224554" description="Secreted protein" evidence="2">
    <location>
        <begin position="25"/>
        <end position="79"/>
    </location>
</feature>
<protein>
    <recommendedName>
        <fullName evidence="5">Secreted protein</fullName>
    </recommendedName>
</protein>
<organism evidence="3 4">
    <name type="scientific">Diaporthe vaccinii</name>
    <dbReference type="NCBI Taxonomy" id="105482"/>
    <lineage>
        <taxon>Eukaryota</taxon>
        <taxon>Fungi</taxon>
        <taxon>Dikarya</taxon>
        <taxon>Ascomycota</taxon>
        <taxon>Pezizomycotina</taxon>
        <taxon>Sordariomycetes</taxon>
        <taxon>Sordariomycetidae</taxon>
        <taxon>Diaporthales</taxon>
        <taxon>Diaporthaceae</taxon>
        <taxon>Diaporthe</taxon>
        <taxon>Diaporthe eres species complex</taxon>
    </lineage>
</organism>
<evidence type="ECO:0008006" key="5">
    <source>
        <dbReference type="Google" id="ProtNLM"/>
    </source>
</evidence>
<proteinExistence type="predicted"/>
<sequence>MCMYSVFLNFTVFISFQFELGTVGSTSPCVNLVRYRNARLDHLSVLSRSHNHRSKSPFPPQISSAMNPESSANKASGML</sequence>
<feature type="compositionally biased region" description="Polar residues" evidence="1">
    <location>
        <begin position="61"/>
        <end position="79"/>
    </location>
</feature>
<comment type="caution">
    <text evidence="3">The sequence shown here is derived from an EMBL/GenBank/DDBJ whole genome shotgun (WGS) entry which is preliminary data.</text>
</comment>
<gene>
    <name evidence="3" type="ORF">FJTKL_08844</name>
</gene>
<evidence type="ECO:0000313" key="3">
    <source>
        <dbReference type="EMBL" id="KAL2284434.1"/>
    </source>
</evidence>